<dbReference type="EMBL" id="CAJOBD010010023">
    <property type="protein sequence ID" value="CAF4145820.1"/>
    <property type="molecule type" value="Genomic_DNA"/>
</dbReference>
<accession>A0A815TNE6</accession>
<comment type="caution">
    <text evidence="3">The sequence shown here is derived from an EMBL/GenBank/DDBJ whole genome shotgun (WGS) entry which is preliminary data.</text>
</comment>
<proteinExistence type="predicted"/>
<dbReference type="Proteomes" id="UP000663836">
    <property type="component" value="Unassembled WGS sequence"/>
</dbReference>
<dbReference type="PANTHER" id="PTHR33845">
    <property type="entry name" value="C2H2-TYPE DOMAIN-CONTAINING PROTEIN"/>
    <property type="match status" value="1"/>
</dbReference>
<dbReference type="EMBL" id="CAJNOU010006718">
    <property type="protein sequence ID" value="CAF1510920.1"/>
    <property type="molecule type" value="Genomic_DNA"/>
</dbReference>
<dbReference type="Proteomes" id="UP000663864">
    <property type="component" value="Unassembled WGS sequence"/>
</dbReference>
<dbReference type="AlphaFoldDB" id="A0A815TNE6"/>
<dbReference type="PROSITE" id="PS00028">
    <property type="entry name" value="ZINC_FINGER_C2H2_1"/>
    <property type="match status" value="1"/>
</dbReference>
<sequence length="553" mass="63037">MNETFTIPLVVKKCINSHIVYAYDEYCQQIPFKRLSNRSLYRVLNECKMSQRTSLAGLDDYTAGGTESFDVLENLVASLPITKYEQKRIIMQLHEAKRYLKTGFSLNLSLQANVASHCVDFALSDSHSKSDFYINCNHHHNNDCENCSNLLVTLSQITELIRTSNNPKKDEWEYDCTASINNIYEWQKHLVRHFVQSKSKNDILNNLKPDAAFWLRDWSMKVLPMEYREKASSWFGKRGMSQEVDVFLMPSGKTMNDNQQILQKYVYLTMLDQSSQDMHAVGAVADHVLKQLRIDAPQVKDIFLRNDNATCYSGGAQIYLTKYTCQHNGFTLKRIDFIEAGKGKDQCDRESACTKTHRDYYISAGNSVTTALQMKQAAEWSGGVKDTKVAVVNIEENEKTLKLVKLKGSTQYHSYEFDNNNVRAWKQYATGSGRLLKLPLFKELQFKPGLTVTSQFPLLFSQGTKLNPAKQSSQQRKPSSKKSSILFCSDLHCVSTFADAKELEQHLKTSQHEYLQENTEAQSLPIIEKAKISFIDHLKGATNINNSTTHPVA</sequence>
<feature type="domain" description="C2H2-type" evidence="1">
    <location>
        <begin position="488"/>
        <end position="512"/>
    </location>
</feature>
<protein>
    <recommendedName>
        <fullName evidence="1">C2H2-type domain-containing protein</fullName>
    </recommendedName>
</protein>
<dbReference type="EMBL" id="CAJNOT010005885">
    <property type="protein sequence ID" value="CAF1477357.1"/>
    <property type="molecule type" value="Genomic_DNA"/>
</dbReference>
<evidence type="ECO:0000259" key="1">
    <source>
        <dbReference type="PROSITE" id="PS00028"/>
    </source>
</evidence>
<organism evidence="3 5">
    <name type="scientific">Rotaria sordida</name>
    <dbReference type="NCBI Taxonomy" id="392033"/>
    <lineage>
        <taxon>Eukaryota</taxon>
        <taxon>Metazoa</taxon>
        <taxon>Spiralia</taxon>
        <taxon>Gnathifera</taxon>
        <taxon>Rotifera</taxon>
        <taxon>Eurotatoria</taxon>
        <taxon>Bdelloidea</taxon>
        <taxon>Philodinida</taxon>
        <taxon>Philodinidae</taxon>
        <taxon>Rotaria</taxon>
    </lineage>
</organism>
<evidence type="ECO:0000313" key="2">
    <source>
        <dbReference type="EMBL" id="CAF1477357.1"/>
    </source>
</evidence>
<gene>
    <name evidence="4" type="ORF">JBS370_LOCUS33728</name>
    <name evidence="3" type="ORF">SEV965_LOCUS36551</name>
    <name evidence="2" type="ORF">ZHD862_LOCUS36410</name>
</gene>
<dbReference type="Proteomes" id="UP000663889">
    <property type="component" value="Unassembled WGS sequence"/>
</dbReference>
<dbReference type="InterPro" id="IPR013087">
    <property type="entry name" value="Znf_C2H2_type"/>
</dbReference>
<evidence type="ECO:0000313" key="4">
    <source>
        <dbReference type="EMBL" id="CAF4145820.1"/>
    </source>
</evidence>
<evidence type="ECO:0000313" key="5">
    <source>
        <dbReference type="Proteomes" id="UP000663889"/>
    </source>
</evidence>
<evidence type="ECO:0000313" key="3">
    <source>
        <dbReference type="EMBL" id="CAF1510920.1"/>
    </source>
</evidence>
<dbReference type="PANTHER" id="PTHR33845:SF1">
    <property type="entry name" value="C2H2-TYPE DOMAIN-CONTAINING PROTEIN"/>
    <property type="match status" value="1"/>
</dbReference>
<name>A0A815TNE6_9BILA</name>
<reference evidence="3" key="1">
    <citation type="submission" date="2021-02" db="EMBL/GenBank/DDBJ databases">
        <authorList>
            <person name="Nowell W R."/>
        </authorList>
    </citation>
    <scope>NUCLEOTIDE SEQUENCE</scope>
</reference>